<keyword evidence="1" id="KW-0472">Membrane</keyword>
<name>W1NQZ2_AMBTC</name>
<accession>W1NQZ2</accession>
<feature type="transmembrane region" description="Helical" evidence="1">
    <location>
        <begin position="145"/>
        <end position="167"/>
    </location>
</feature>
<organism evidence="2 3">
    <name type="scientific">Amborella trichopoda</name>
    <dbReference type="NCBI Taxonomy" id="13333"/>
    <lineage>
        <taxon>Eukaryota</taxon>
        <taxon>Viridiplantae</taxon>
        <taxon>Streptophyta</taxon>
        <taxon>Embryophyta</taxon>
        <taxon>Tracheophyta</taxon>
        <taxon>Spermatophyta</taxon>
        <taxon>Magnoliopsida</taxon>
        <taxon>Amborellales</taxon>
        <taxon>Amborellaceae</taxon>
        <taxon>Amborella</taxon>
    </lineage>
</organism>
<dbReference type="Gramene" id="ERM97249">
    <property type="protein sequence ID" value="ERM97249"/>
    <property type="gene ID" value="AMTR_s00119p00097830"/>
</dbReference>
<dbReference type="HOGENOM" id="CLU_1125856_0_0_1"/>
<evidence type="ECO:0000313" key="3">
    <source>
        <dbReference type="Proteomes" id="UP000017836"/>
    </source>
</evidence>
<dbReference type="AlphaFoldDB" id="W1NQZ2"/>
<gene>
    <name evidence="2" type="ORF">AMTR_s00119p00097830</name>
</gene>
<keyword evidence="1" id="KW-0812">Transmembrane</keyword>
<reference evidence="3" key="1">
    <citation type="journal article" date="2013" name="Science">
        <title>The Amborella genome and the evolution of flowering plants.</title>
        <authorList>
            <consortium name="Amborella Genome Project"/>
        </authorList>
    </citation>
    <scope>NUCLEOTIDE SEQUENCE [LARGE SCALE GENOMIC DNA]</scope>
</reference>
<dbReference type="EMBL" id="KI396540">
    <property type="protein sequence ID" value="ERM97249.1"/>
    <property type="molecule type" value="Genomic_DNA"/>
</dbReference>
<keyword evidence="3" id="KW-1185">Reference proteome</keyword>
<keyword evidence="1" id="KW-1133">Transmembrane helix</keyword>
<dbReference type="Proteomes" id="UP000017836">
    <property type="component" value="Unassembled WGS sequence"/>
</dbReference>
<evidence type="ECO:0000256" key="1">
    <source>
        <dbReference type="SAM" id="Phobius"/>
    </source>
</evidence>
<sequence length="247" mass="27333">MPTPKPSPCPASSFLNVTMLATRPSPFPISSSLSPPNKTLLFILQPLQNHNKTRVFLAAALSRAQDCCTLLRAIPLNQQDSGALMLGITGSNGNSTQASAIYSWSFDVGYKWKNLHSMPVDPRTFEVKNGSFGRRINVICKTHAALIWGTGIGAIATLSMLLVWNLFMTRYKSSAADYGGKKPVDLGYEKIEKAREKGGKMASSSTSNTMAYPDKICRNCGHKYEIYTSRREHNPNRKYLKCKSYNL</sequence>
<protein>
    <submittedName>
        <fullName evidence="2">Uncharacterized protein</fullName>
    </submittedName>
</protein>
<proteinExistence type="predicted"/>
<evidence type="ECO:0000313" key="2">
    <source>
        <dbReference type="EMBL" id="ERM97249.1"/>
    </source>
</evidence>